<dbReference type="SUPFAM" id="SSF52540">
    <property type="entry name" value="P-loop containing nucleoside triphosphate hydrolases"/>
    <property type="match status" value="1"/>
</dbReference>
<evidence type="ECO:0000313" key="2">
    <source>
        <dbReference type="EMBL" id="QEI46281.1"/>
    </source>
</evidence>
<dbReference type="Pfam" id="PF13304">
    <property type="entry name" value="AAA_21"/>
    <property type="match status" value="1"/>
</dbReference>
<protein>
    <recommendedName>
        <fullName evidence="1">ATPase AAA-type core domain-containing protein</fullName>
    </recommendedName>
</protein>
<name>A0A5C0E5G4_9BACT</name>
<dbReference type="AlphaFoldDB" id="A0A5C0E5G4"/>
<dbReference type="EMBL" id="MK715471">
    <property type="protein sequence ID" value="QEI46281.1"/>
    <property type="molecule type" value="Genomic_DNA"/>
</dbReference>
<proteinExistence type="predicted"/>
<gene>
    <name evidence="2" type="ORF">pM830MA_0102</name>
</gene>
<dbReference type="RefSeq" id="WP_148572065.1">
    <property type="nucleotide sequence ID" value="NZ_SNQM01000025.1"/>
</dbReference>
<accession>A0A5C0E5G4</accession>
<evidence type="ECO:0000259" key="1">
    <source>
        <dbReference type="Pfam" id="PF13304"/>
    </source>
</evidence>
<dbReference type="InterPro" id="IPR027417">
    <property type="entry name" value="P-loop_NTPase"/>
</dbReference>
<dbReference type="GO" id="GO:0016887">
    <property type="term" value="F:ATP hydrolysis activity"/>
    <property type="evidence" value="ECO:0007669"/>
    <property type="project" value="InterPro"/>
</dbReference>
<dbReference type="PANTHER" id="PTHR43581:SF4">
    <property type="entry name" value="ATP_GTP PHOSPHATASE"/>
    <property type="match status" value="1"/>
</dbReference>
<dbReference type="Gene3D" id="3.40.50.300">
    <property type="entry name" value="P-loop containing nucleotide triphosphate hydrolases"/>
    <property type="match status" value="1"/>
</dbReference>
<dbReference type="GO" id="GO:0005524">
    <property type="term" value="F:ATP binding"/>
    <property type="evidence" value="ECO:0007669"/>
    <property type="project" value="InterPro"/>
</dbReference>
<keyword evidence="2" id="KW-0614">Plasmid</keyword>
<sequence length="643" mass="75516">MALKIIYMNYNKLDIEKLKQDEHDYYILTDDNWNDYGYNTTFNVRIIKDGELYDGIRRKILFDNQGDIDYSFQIFSQFNSIDNITDIEEVQREKRYISLGHDYKELKKIFIEEEFNKILKALNDVIYLEKEGDPSNLLSLKEHSGFEISLTRDQSAIKLLSEASAILYGSSLSQNRFKFDFDFTLNDNIYKYKFNFLKNELPHRINLLIGKNGSGKSQSLKVLSEYFINRKKSIEKYNISISEKPDFIANTIVFAYNPYENFSVPRFNGVGDYKYLGFRRYQKIHENLDLKKLNTIENGLSILYYMYETFDVAIKKILSLQNSILLAEKEKIISEIHSSNLSWKSEDIQQVLELYITTLDNIITDVQLPDIITKESCQYIYNRDIDTLSKKIKMYDTSFINLSLEFIRKAIPKTIGYSFKLKEDVDTDTYEAYSFESIKFDSDKKNLMIKKLLDDEIKDLPHINFDDFQPEFYFMNEEKKILKLSSGQKVFSNLVINLLSMIEENSLIIIDEPENTLHPNLEIDFMKILKSILTKFKSFAIIATHSATITREVPKDFVHIIKVNKDNIPSVVSPTINTFGSNIGTITNYIFDDVFVDEKPYLAWLEKQKSQFNTFSEFEEKFSGQLSYDFLMTCYNEWNSKND</sequence>
<geneLocation type="plasmid" evidence="2">
    <name>pM830MA</name>
</geneLocation>
<dbReference type="InterPro" id="IPR051396">
    <property type="entry name" value="Bact_Antivir_Def_Nuclease"/>
</dbReference>
<feature type="domain" description="ATPase AAA-type core" evidence="1">
    <location>
        <begin position="483"/>
        <end position="548"/>
    </location>
</feature>
<dbReference type="InterPro" id="IPR003959">
    <property type="entry name" value="ATPase_AAA_core"/>
</dbReference>
<reference evidence="2" key="1">
    <citation type="journal article" date="2019" name="Front. Microbiol.">
        <title>Arcobacter cryaerophilus Isolated From New Zealand Mussels Harbor a Putative Virulence Plasmid.</title>
        <authorList>
            <person name="On S.L.W."/>
            <person name="Althaus D."/>
            <person name="Miller W.G."/>
            <person name="Lizamore D."/>
            <person name="Wong S.G.L."/>
            <person name="Mathai A.J."/>
            <person name="Chelikani V."/>
            <person name="Carter G.P."/>
        </authorList>
    </citation>
    <scope>NUCLEOTIDE SEQUENCE</scope>
    <source>
        <strain evidence="2">M830MA</strain>
        <plasmid evidence="2">pM830MA</plasmid>
    </source>
</reference>
<organism evidence="2">
    <name type="scientific">Aliarcobacter cryaerophilus</name>
    <dbReference type="NCBI Taxonomy" id="28198"/>
    <lineage>
        <taxon>Bacteria</taxon>
        <taxon>Pseudomonadati</taxon>
        <taxon>Campylobacterota</taxon>
        <taxon>Epsilonproteobacteria</taxon>
        <taxon>Campylobacterales</taxon>
        <taxon>Arcobacteraceae</taxon>
        <taxon>Aliarcobacter</taxon>
    </lineage>
</organism>
<dbReference type="PANTHER" id="PTHR43581">
    <property type="entry name" value="ATP/GTP PHOSPHATASE"/>
    <property type="match status" value="1"/>
</dbReference>